<evidence type="ECO:0000256" key="2">
    <source>
        <dbReference type="ARBA" id="ARBA00022840"/>
    </source>
</evidence>
<dbReference type="PANTHER" id="PTHR24220">
    <property type="entry name" value="IMPORT ATP-BINDING PROTEIN"/>
    <property type="match status" value="1"/>
</dbReference>
<dbReference type="InterPro" id="IPR015854">
    <property type="entry name" value="ABC_transpr_LolD-like"/>
</dbReference>
<dbReference type="InterPro" id="IPR003593">
    <property type="entry name" value="AAA+_ATPase"/>
</dbReference>
<feature type="domain" description="ABC transporter" evidence="3">
    <location>
        <begin position="1"/>
        <end position="235"/>
    </location>
</feature>
<keyword evidence="1" id="KW-0547">Nucleotide-binding</keyword>
<proteinExistence type="predicted"/>
<protein>
    <submittedName>
        <fullName evidence="4">ABC transporter ATP-binding protein</fullName>
    </submittedName>
</protein>
<accession>A0ABN2LIE7</accession>
<dbReference type="Pfam" id="PF00005">
    <property type="entry name" value="ABC_tran"/>
    <property type="match status" value="1"/>
</dbReference>
<evidence type="ECO:0000256" key="1">
    <source>
        <dbReference type="ARBA" id="ARBA00022741"/>
    </source>
</evidence>
<evidence type="ECO:0000313" key="4">
    <source>
        <dbReference type="EMBL" id="GAA1787021.1"/>
    </source>
</evidence>
<gene>
    <name evidence="4" type="ORF">GCM10009811_10140</name>
</gene>
<keyword evidence="2 4" id="KW-0067">ATP-binding</keyword>
<dbReference type="SMART" id="SM00382">
    <property type="entry name" value="AAA"/>
    <property type="match status" value="1"/>
</dbReference>
<evidence type="ECO:0000259" key="3">
    <source>
        <dbReference type="PROSITE" id="PS50893"/>
    </source>
</evidence>
<dbReference type="InterPro" id="IPR027417">
    <property type="entry name" value="P-loop_NTPase"/>
</dbReference>
<dbReference type="Proteomes" id="UP001499938">
    <property type="component" value="Unassembled WGS sequence"/>
</dbReference>
<sequence>MHIYRSEGSDVAALSGVDITVRPGEVVGLLGPSGSGKSTLLALLAGLFQPSAGKVFVGDRDLAALTESELNRYQAVDGSLMLQGARRNLVPYLTIRGNVDFARQHAAKLGDEVPTTQEVVDLIGAGEIADRPLSELSQGQLQLGALAVALAPGPGIVLADEPTSALDHAARDRILDTLLDVNRRSGATIVIVTHDPDVAARLPRTVTIRDGRIGGEGRLGQEYAVVTADGFLPLPLHVREGLPPGTLVRLERDGENWRLVPEAGGLPGGGDDVIQ</sequence>
<evidence type="ECO:0000313" key="5">
    <source>
        <dbReference type="Proteomes" id="UP001499938"/>
    </source>
</evidence>
<name>A0ABN2LIE7_9MICO</name>
<dbReference type="PROSITE" id="PS50893">
    <property type="entry name" value="ABC_TRANSPORTER_2"/>
    <property type="match status" value="1"/>
</dbReference>
<keyword evidence="5" id="KW-1185">Reference proteome</keyword>
<dbReference type="SUPFAM" id="SSF52540">
    <property type="entry name" value="P-loop containing nucleoside triphosphate hydrolases"/>
    <property type="match status" value="1"/>
</dbReference>
<dbReference type="Gene3D" id="3.40.50.300">
    <property type="entry name" value="P-loop containing nucleotide triphosphate hydrolases"/>
    <property type="match status" value="1"/>
</dbReference>
<dbReference type="InterPro" id="IPR003439">
    <property type="entry name" value="ABC_transporter-like_ATP-bd"/>
</dbReference>
<comment type="caution">
    <text evidence="4">The sequence shown here is derived from an EMBL/GenBank/DDBJ whole genome shotgun (WGS) entry which is preliminary data.</text>
</comment>
<reference evidence="4 5" key="1">
    <citation type="journal article" date="2019" name="Int. J. Syst. Evol. Microbiol.">
        <title>The Global Catalogue of Microorganisms (GCM) 10K type strain sequencing project: providing services to taxonomists for standard genome sequencing and annotation.</title>
        <authorList>
            <consortium name="The Broad Institute Genomics Platform"/>
            <consortium name="The Broad Institute Genome Sequencing Center for Infectious Disease"/>
            <person name="Wu L."/>
            <person name="Ma J."/>
        </authorList>
    </citation>
    <scope>NUCLEOTIDE SEQUENCE [LARGE SCALE GENOMIC DNA]</scope>
    <source>
        <strain evidence="4 5">JCM 15592</strain>
    </source>
</reference>
<dbReference type="EMBL" id="BAAAPO010000016">
    <property type="protein sequence ID" value="GAA1787021.1"/>
    <property type="molecule type" value="Genomic_DNA"/>
</dbReference>
<organism evidence="4 5">
    <name type="scientific">Nostocoides veronense</name>
    <dbReference type="NCBI Taxonomy" id="330836"/>
    <lineage>
        <taxon>Bacteria</taxon>
        <taxon>Bacillati</taxon>
        <taxon>Actinomycetota</taxon>
        <taxon>Actinomycetes</taxon>
        <taxon>Micrococcales</taxon>
        <taxon>Intrasporangiaceae</taxon>
        <taxon>Nostocoides</taxon>
    </lineage>
</organism>
<dbReference type="GO" id="GO:0005524">
    <property type="term" value="F:ATP binding"/>
    <property type="evidence" value="ECO:0007669"/>
    <property type="project" value="UniProtKB-KW"/>
</dbReference>